<dbReference type="EMBL" id="JNFA01000011">
    <property type="protein sequence ID" value="KGL42604.1"/>
    <property type="molecule type" value="Genomic_DNA"/>
</dbReference>
<keyword evidence="1" id="KW-0812">Transmembrane</keyword>
<protein>
    <recommendedName>
        <fullName evidence="4">DUF3139 domain-containing protein</fullName>
    </recommendedName>
</protein>
<evidence type="ECO:0000313" key="3">
    <source>
        <dbReference type="Proteomes" id="UP000029844"/>
    </source>
</evidence>
<dbReference type="Proteomes" id="UP000029844">
    <property type="component" value="Unassembled WGS sequence"/>
</dbReference>
<gene>
    <name evidence="2" type="ORF">EP57_03840</name>
</gene>
<proteinExistence type="predicted"/>
<accession>A0A099WA15</accession>
<keyword evidence="1" id="KW-1133">Transmembrane helix</keyword>
<dbReference type="RefSeq" id="WP_036084380.1">
    <property type="nucleotide sequence ID" value="NZ_CBCSHQ010000001.1"/>
</dbReference>
<feature type="transmembrane region" description="Helical" evidence="1">
    <location>
        <begin position="7"/>
        <end position="28"/>
    </location>
</feature>
<dbReference type="eggNOG" id="ENOG503409C">
    <property type="taxonomic scope" value="Bacteria"/>
</dbReference>
<keyword evidence="3" id="KW-1185">Reference proteome</keyword>
<evidence type="ECO:0008006" key="4">
    <source>
        <dbReference type="Google" id="ProtNLM"/>
    </source>
</evidence>
<comment type="caution">
    <text evidence="2">The sequence shown here is derived from an EMBL/GenBank/DDBJ whole genome shotgun (WGS) entry which is preliminary data.</text>
</comment>
<organism evidence="2 3">
    <name type="scientific">Listeria booriae</name>
    <dbReference type="NCBI Taxonomy" id="1552123"/>
    <lineage>
        <taxon>Bacteria</taxon>
        <taxon>Bacillati</taxon>
        <taxon>Bacillota</taxon>
        <taxon>Bacilli</taxon>
        <taxon>Bacillales</taxon>
        <taxon>Listeriaceae</taxon>
        <taxon>Listeria</taxon>
    </lineage>
</organism>
<dbReference type="AlphaFoldDB" id="A0A099WA15"/>
<evidence type="ECO:0000313" key="2">
    <source>
        <dbReference type="EMBL" id="KGL42604.1"/>
    </source>
</evidence>
<reference evidence="2 3" key="1">
    <citation type="submission" date="2014-05" db="EMBL/GenBank/DDBJ databases">
        <title>Novel Listeriaceae from food processing environments.</title>
        <authorList>
            <person name="den Bakker H.C."/>
        </authorList>
    </citation>
    <scope>NUCLEOTIDE SEQUENCE [LARGE SCALE GENOMIC DNA]</scope>
    <source>
        <strain evidence="2 3">FSL A5-0281</strain>
    </source>
</reference>
<dbReference type="STRING" id="1552123.EP57_03840"/>
<name>A0A099WA15_9LIST</name>
<sequence length="159" mass="18176">MKTTNRFWPIAAFLVFCAIGIPAIIVAINTQRAESAINQYITDYGIPETEVVTISPTSYDLKFGGYNKIITTKKDMARWKAYLENPKNEALNYYYVGDVRKKKNTNSSADTDWSYIFHYQDGKVDASVNVFGTWVDPNDPNTKEFSSRMSYQAPVWVNK</sequence>
<keyword evidence="1" id="KW-0472">Membrane</keyword>
<evidence type="ECO:0000256" key="1">
    <source>
        <dbReference type="SAM" id="Phobius"/>
    </source>
</evidence>
<dbReference type="OrthoDB" id="2365484at2"/>
<dbReference type="GeneID" id="58716554"/>